<dbReference type="Proteomes" id="UP001215151">
    <property type="component" value="Unassembled WGS sequence"/>
</dbReference>
<feature type="compositionally biased region" description="Basic and acidic residues" evidence="1">
    <location>
        <begin position="216"/>
        <end position="226"/>
    </location>
</feature>
<feature type="region of interest" description="Disordered" evidence="1">
    <location>
        <begin position="130"/>
        <end position="152"/>
    </location>
</feature>
<name>A0AAD7TX54_9APHY</name>
<protein>
    <submittedName>
        <fullName evidence="2">Uncharacterized protein</fullName>
    </submittedName>
</protein>
<feature type="compositionally biased region" description="Basic and acidic residues" evidence="1">
    <location>
        <begin position="138"/>
        <end position="147"/>
    </location>
</feature>
<accession>A0AAD7TX54</accession>
<dbReference type="AlphaFoldDB" id="A0AAD7TX54"/>
<comment type="caution">
    <text evidence="2">The sequence shown here is derived from an EMBL/GenBank/DDBJ whole genome shotgun (WGS) entry which is preliminary data.</text>
</comment>
<proteinExistence type="predicted"/>
<feature type="compositionally biased region" description="Basic and acidic residues" evidence="1">
    <location>
        <begin position="172"/>
        <end position="181"/>
    </location>
</feature>
<evidence type="ECO:0000256" key="1">
    <source>
        <dbReference type="SAM" id="MobiDB-lite"/>
    </source>
</evidence>
<evidence type="ECO:0000313" key="2">
    <source>
        <dbReference type="EMBL" id="KAJ8488163.1"/>
    </source>
</evidence>
<organism evidence="2 3">
    <name type="scientific">Trametes cubensis</name>
    <dbReference type="NCBI Taxonomy" id="1111947"/>
    <lineage>
        <taxon>Eukaryota</taxon>
        <taxon>Fungi</taxon>
        <taxon>Dikarya</taxon>
        <taxon>Basidiomycota</taxon>
        <taxon>Agaricomycotina</taxon>
        <taxon>Agaricomycetes</taxon>
        <taxon>Polyporales</taxon>
        <taxon>Polyporaceae</taxon>
        <taxon>Trametes</taxon>
    </lineage>
</organism>
<feature type="region of interest" description="Disordered" evidence="1">
    <location>
        <begin position="39"/>
        <end position="71"/>
    </location>
</feature>
<feature type="compositionally biased region" description="Basic residues" evidence="1">
    <location>
        <begin position="39"/>
        <end position="51"/>
    </location>
</feature>
<feature type="compositionally biased region" description="Low complexity" evidence="1">
    <location>
        <begin position="293"/>
        <end position="306"/>
    </location>
</feature>
<feature type="region of interest" description="Disordered" evidence="1">
    <location>
        <begin position="172"/>
        <end position="306"/>
    </location>
</feature>
<evidence type="ECO:0000313" key="3">
    <source>
        <dbReference type="Proteomes" id="UP001215151"/>
    </source>
</evidence>
<reference evidence="2" key="1">
    <citation type="submission" date="2022-11" db="EMBL/GenBank/DDBJ databases">
        <title>Genome Sequence of Cubamyces cubensis.</title>
        <authorList>
            <person name="Buettner E."/>
        </authorList>
    </citation>
    <scope>NUCLEOTIDE SEQUENCE</scope>
    <source>
        <strain evidence="2">MPL-01</strain>
    </source>
</reference>
<gene>
    <name evidence="2" type="ORF">ONZ51_g3724</name>
</gene>
<keyword evidence="3" id="KW-1185">Reference proteome</keyword>
<feature type="compositionally biased region" description="Basic and acidic residues" evidence="1">
    <location>
        <begin position="52"/>
        <end position="63"/>
    </location>
</feature>
<dbReference type="EMBL" id="JAPEVG010000067">
    <property type="protein sequence ID" value="KAJ8488163.1"/>
    <property type="molecule type" value="Genomic_DNA"/>
</dbReference>
<feature type="compositionally biased region" description="Basic and acidic residues" evidence="1">
    <location>
        <begin position="237"/>
        <end position="281"/>
    </location>
</feature>
<feature type="region of interest" description="Disordered" evidence="1">
    <location>
        <begin position="1"/>
        <end position="20"/>
    </location>
</feature>
<sequence length="353" mass="39066">MNLSIHTGRAPGCTQPAPNSAADAVTLAFERWREDARPMHARRRLRARTRRDRQVTAEDDRPSIGRSRANTLDPCKSKRARFARSQTRYMTRDSAGFSFAARAKLSQDSYLTKLSPCTFRGGTRLANSTTRRFASSRGRYDSYDKPSSHGHVKPRKALYRRPILQISRAVDRTRNRSRPDSTPHGTCELTSLGRFTYAPSEKAVPLNNSPATPVRAARDARPRLDGDAGVLQVARGRRNEPFRFPVSDEGRTSGRPREEGKENESGEREDGLNDVHTDKGSKAHSNRRGTHPALAAENVSSAEASSLAVDRCPRAFPEDASLVVSRMGTRSAAPPPVLCKLIIGGFVHRTPNE</sequence>